<accession>A0A5C5WPT3</accession>
<evidence type="ECO:0000313" key="5">
    <source>
        <dbReference type="Proteomes" id="UP000316598"/>
    </source>
</evidence>
<evidence type="ECO:0000256" key="1">
    <source>
        <dbReference type="SAM" id="MobiDB-lite"/>
    </source>
</evidence>
<protein>
    <recommendedName>
        <fullName evidence="3">DUF2062 domain-containing protein</fullName>
    </recommendedName>
</protein>
<dbReference type="InterPro" id="IPR019935">
    <property type="entry name" value="CHP03546"/>
</dbReference>
<dbReference type="InterPro" id="IPR018639">
    <property type="entry name" value="DUF2062"/>
</dbReference>
<evidence type="ECO:0000313" key="4">
    <source>
        <dbReference type="EMBL" id="TWT52577.1"/>
    </source>
</evidence>
<feature type="transmembrane region" description="Helical" evidence="2">
    <location>
        <begin position="27"/>
        <end position="53"/>
    </location>
</feature>
<feature type="compositionally biased region" description="Polar residues" evidence="1">
    <location>
        <begin position="253"/>
        <end position="263"/>
    </location>
</feature>
<keyword evidence="2" id="KW-0812">Transmembrane</keyword>
<feature type="region of interest" description="Disordered" evidence="1">
    <location>
        <begin position="149"/>
        <end position="276"/>
    </location>
</feature>
<comment type="caution">
    <text evidence="4">The sequence shown here is derived from an EMBL/GenBank/DDBJ whole genome shotgun (WGS) entry which is preliminary data.</text>
</comment>
<evidence type="ECO:0000259" key="3">
    <source>
        <dbReference type="Pfam" id="PF09835"/>
    </source>
</evidence>
<dbReference type="Proteomes" id="UP000316598">
    <property type="component" value="Unassembled WGS sequence"/>
</dbReference>
<feature type="transmembrane region" description="Helical" evidence="2">
    <location>
        <begin position="115"/>
        <end position="138"/>
    </location>
</feature>
<dbReference type="RefSeq" id="WP_146512921.1">
    <property type="nucleotide sequence ID" value="NZ_SJPI01000001.1"/>
</dbReference>
<keyword evidence="2" id="KW-0472">Membrane</keyword>
<dbReference type="OrthoDB" id="268259at2"/>
<feature type="compositionally biased region" description="Basic and acidic residues" evidence="1">
    <location>
        <begin position="231"/>
        <end position="252"/>
    </location>
</feature>
<feature type="compositionally biased region" description="Basic and acidic residues" evidence="1">
    <location>
        <begin position="201"/>
        <end position="218"/>
    </location>
</feature>
<evidence type="ECO:0000256" key="2">
    <source>
        <dbReference type="SAM" id="Phobius"/>
    </source>
</evidence>
<dbReference type="AlphaFoldDB" id="A0A5C5WPT3"/>
<dbReference type="EMBL" id="SJPI01000001">
    <property type="protein sequence ID" value="TWT52577.1"/>
    <property type="molecule type" value="Genomic_DNA"/>
</dbReference>
<sequence length="298" mass="32808">MILWTIKLIGFVRKAIAGRKYPSQLAWAVAFGVLLGIVPHGNLLAVAILFVVLSLRLNHAMAALTAVGVSFLATKLDPVSHTLGETMLNHEKISPIAMQVWEFPMVPWTDLNNTVVLGSFTIGLVALLPIFLITYPVFRMFAPKVNAQDETEQGDLGEAKATTKKRRQRSSSDEITYVDHGQVGVPSPRRDQQDQPSPRPTRSEKADGEPIHFVEIQRTDPPVGIAAPASHSDHRSTVETRIDVIRVKDSADAHQNSSDTSASPVADRKVADNEAQPMDEALNYLLRQLRDSQQRNVA</sequence>
<organism evidence="4 5">
    <name type="scientific">Rubripirellula amarantea</name>
    <dbReference type="NCBI Taxonomy" id="2527999"/>
    <lineage>
        <taxon>Bacteria</taxon>
        <taxon>Pseudomonadati</taxon>
        <taxon>Planctomycetota</taxon>
        <taxon>Planctomycetia</taxon>
        <taxon>Pirellulales</taxon>
        <taxon>Pirellulaceae</taxon>
        <taxon>Rubripirellula</taxon>
    </lineage>
</organism>
<name>A0A5C5WPT3_9BACT</name>
<gene>
    <name evidence="4" type="ORF">Pla22_02010</name>
</gene>
<reference evidence="4 5" key="1">
    <citation type="submission" date="2019-02" db="EMBL/GenBank/DDBJ databases">
        <title>Deep-cultivation of Planctomycetes and their phenomic and genomic characterization uncovers novel biology.</title>
        <authorList>
            <person name="Wiegand S."/>
            <person name="Jogler M."/>
            <person name="Boedeker C."/>
            <person name="Pinto D."/>
            <person name="Vollmers J."/>
            <person name="Rivas-Marin E."/>
            <person name="Kohn T."/>
            <person name="Peeters S.H."/>
            <person name="Heuer A."/>
            <person name="Rast P."/>
            <person name="Oberbeckmann S."/>
            <person name="Bunk B."/>
            <person name="Jeske O."/>
            <person name="Meyerdierks A."/>
            <person name="Storesund J.E."/>
            <person name="Kallscheuer N."/>
            <person name="Luecker S."/>
            <person name="Lage O.M."/>
            <person name="Pohl T."/>
            <person name="Merkel B.J."/>
            <person name="Hornburger P."/>
            <person name="Mueller R.-W."/>
            <person name="Bruemmer F."/>
            <person name="Labrenz M."/>
            <person name="Spormann A.M."/>
            <person name="Op Den Camp H."/>
            <person name="Overmann J."/>
            <person name="Amann R."/>
            <person name="Jetten M.S.M."/>
            <person name="Mascher T."/>
            <person name="Medema M.H."/>
            <person name="Devos D.P."/>
            <person name="Kaster A.-K."/>
            <person name="Ovreas L."/>
            <person name="Rohde M."/>
            <person name="Galperin M.Y."/>
            <person name="Jogler C."/>
        </authorList>
    </citation>
    <scope>NUCLEOTIDE SEQUENCE [LARGE SCALE GENOMIC DNA]</scope>
    <source>
        <strain evidence="4 5">Pla22</strain>
    </source>
</reference>
<proteinExistence type="predicted"/>
<dbReference type="Pfam" id="PF09835">
    <property type="entry name" value="DUF2062"/>
    <property type="match status" value="1"/>
</dbReference>
<dbReference type="NCBIfam" id="TIGR03546">
    <property type="entry name" value="TIGR03546 family protein"/>
    <property type="match status" value="1"/>
</dbReference>
<feature type="domain" description="DUF2062" evidence="3">
    <location>
        <begin position="21"/>
        <end position="141"/>
    </location>
</feature>
<keyword evidence="5" id="KW-1185">Reference proteome</keyword>
<keyword evidence="2" id="KW-1133">Transmembrane helix</keyword>